<sequence length="1462" mass="155671">MATLPAEEVLAPDDVQRGSPKNEVGGGGDTSDVCNVDGVGSSITEGNVHDTGAASYRSATSGGGLPREAGGSGDTSRSHGDTEGMAPKTASLEYNSSPSLSTGSVSALGAAGTSDSVENRDEHGDTGDDAAGVAAEVAIGAAGSDAVGACSTDAANADLGRSIDDVNAANKGSGSSEAERGAARSCTSGDGGTAEAGVGIITKRLAENVAEGDGTGGGCTENTATGSVGSGTEGGGTTATAATGSIGVGSVAGAAGPSRVPSGRGRIASAAYAEPAVVPPTVHYGIYVNNIPLDVEDDELRALFEPYGEVLRLKLVRRPEFTTFLFAYVLLDSDDNTKRAIHALDGTTLKGQKLKVEPTFGRATHIFNIGEGTPYNRSRAELEQWRQNRDAQQASGNQKRQQRNDDQWRRGYNDRNYHQGDRRFGDCHNGYRYHGDRFQNNDRRYGGRGGDDRYGAHNYRNNQGRYNNRYNNRNWPRQQHSGYHGDGGGHSHYGHGSSEGRNQRGGFGPSDDGQRRHRGHADNRYGGDFGRRGGGGHDGGNRIGEDEGHANYERTQEARGRMRDAWTRRLECMAAEGNDEGLPSFDELLQLVRHTPYNLPRRTDLDIDYEEEDDGAQPIFWWSRDRFATGAGGDDFGQEHAPCTVRELLRWRHGEDAVAEVAGKSETKEEGGVCLTEDGGADGEQRPRRSSRERVLSAVTNDRDGGARDDMEDVVNGGASGGGDAALTDKQNKYCLKQGQPSSEQCTVEQISSRDSESTVAESNFEKSVTHKDDNSEPLEAPASRGRNCSTNEDDDTSENTSLGHPSTGISSLDAFDLSVWESSEGQSEDDALHIERAPRCSISITSLIENLDNPAGSQVPGEPQPRSSKVEGELKDTVFVEKQSKGGKQVLRTDCTSDRAGKSTASSVKTESATAPEDDRGKVTSGAYSAGAAATDGSIQQAGPYAAAPQNVKPGLSERNLSVAKQLKCSSGAETNETDREEPNDAQPQRKVALAITQATIAERMQAESTWNRDGGVASVRGVDDDSGDDGTDDYEDVTDEDESDYLYGASFCAEIIVRMKNAKNAVHLAASRDTDAPGSAPVAEVRDVPRERRVGNVTVQDLTEDENVPPRPPAPVPPYEPFVFGRLSSSSGVREYLAQSDLLHRDSGGLTSSNKLAAIAHDSNDRVRIVVLDDEKEAACVAAKGLGESGAKPEETRRFQRAKRRLRQTVAGSVVRRPSPGGARLNALVDGVTSESGAATREKEVLKRNKVDKGIQTASASGEDNARRALSLPRKRVLEENSDTNDEPSDSEFDDSLRRETSRAKHRDCKAADSIDRPAEAAEGSEDEWACGETPKKGRRPTEEHLVEGDGVSGTSSSATVQDSRGDVSVSTGSDERPANDGVALHYDQEGEDSRRDCAEEDPQTADEQGTAQSSCAGGGGDGSSETGRRDDAVDTRRPPRALRRDEEIECEPSDDVDGQ</sequence>
<reference evidence="1" key="1">
    <citation type="submission" date="2020-05" db="EMBL/GenBank/DDBJ databases">
        <title>Large-scale comparative analyses of tick genomes elucidate their genetic diversity and vector capacities.</title>
        <authorList>
            <person name="Jia N."/>
            <person name="Wang J."/>
            <person name="Shi W."/>
            <person name="Du L."/>
            <person name="Sun Y."/>
            <person name="Zhan W."/>
            <person name="Jiang J."/>
            <person name="Wang Q."/>
            <person name="Zhang B."/>
            <person name="Ji P."/>
            <person name="Sakyi L.B."/>
            <person name="Cui X."/>
            <person name="Yuan T."/>
            <person name="Jiang B."/>
            <person name="Yang W."/>
            <person name="Lam T.T.-Y."/>
            <person name="Chang Q."/>
            <person name="Ding S."/>
            <person name="Wang X."/>
            <person name="Zhu J."/>
            <person name="Ruan X."/>
            <person name="Zhao L."/>
            <person name="Wei J."/>
            <person name="Que T."/>
            <person name="Du C."/>
            <person name="Cheng J."/>
            <person name="Dai P."/>
            <person name="Han X."/>
            <person name="Huang E."/>
            <person name="Gao Y."/>
            <person name="Liu J."/>
            <person name="Shao H."/>
            <person name="Ye R."/>
            <person name="Li L."/>
            <person name="Wei W."/>
            <person name="Wang X."/>
            <person name="Wang C."/>
            <person name="Yang T."/>
            <person name="Huo Q."/>
            <person name="Li W."/>
            <person name="Guo W."/>
            <person name="Chen H."/>
            <person name="Zhou L."/>
            <person name="Ni X."/>
            <person name="Tian J."/>
            <person name="Zhou Y."/>
            <person name="Sheng Y."/>
            <person name="Liu T."/>
            <person name="Pan Y."/>
            <person name="Xia L."/>
            <person name="Li J."/>
            <person name="Zhao F."/>
            <person name="Cao W."/>
        </authorList>
    </citation>
    <scope>NUCLEOTIDE SEQUENCE</scope>
    <source>
        <strain evidence="1">Hyas-2018</strain>
    </source>
</reference>
<dbReference type="Proteomes" id="UP000821845">
    <property type="component" value="Chromosome 9"/>
</dbReference>
<keyword evidence="2" id="KW-1185">Reference proteome</keyword>
<accession>A0ACB7RL54</accession>
<evidence type="ECO:0000313" key="2">
    <source>
        <dbReference type="Proteomes" id="UP000821845"/>
    </source>
</evidence>
<gene>
    <name evidence="1" type="ORF">HPB50_017015</name>
</gene>
<protein>
    <submittedName>
        <fullName evidence="1">Uncharacterized protein</fullName>
    </submittedName>
</protein>
<organism evidence="1 2">
    <name type="scientific">Hyalomma asiaticum</name>
    <name type="common">Tick</name>
    <dbReference type="NCBI Taxonomy" id="266040"/>
    <lineage>
        <taxon>Eukaryota</taxon>
        <taxon>Metazoa</taxon>
        <taxon>Ecdysozoa</taxon>
        <taxon>Arthropoda</taxon>
        <taxon>Chelicerata</taxon>
        <taxon>Arachnida</taxon>
        <taxon>Acari</taxon>
        <taxon>Parasitiformes</taxon>
        <taxon>Ixodida</taxon>
        <taxon>Ixodoidea</taxon>
        <taxon>Ixodidae</taxon>
        <taxon>Hyalomminae</taxon>
        <taxon>Hyalomma</taxon>
    </lineage>
</organism>
<proteinExistence type="predicted"/>
<evidence type="ECO:0000313" key="1">
    <source>
        <dbReference type="EMBL" id="KAH6922589.1"/>
    </source>
</evidence>
<dbReference type="EMBL" id="CM023489">
    <property type="protein sequence ID" value="KAH6922589.1"/>
    <property type="molecule type" value="Genomic_DNA"/>
</dbReference>
<comment type="caution">
    <text evidence="1">The sequence shown here is derived from an EMBL/GenBank/DDBJ whole genome shotgun (WGS) entry which is preliminary data.</text>
</comment>
<name>A0ACB7RL54_HYAAI</name>